<dbReference type="Pfam" id="PF18869">
    <property type="entry name" value="HEPN_RnaseLS"/>
    <property type="match status" value="1"/>
</dbReference>
<dbReference type="Proteomes" id="UP000034307">
    <property type="component" value="Unassembled WGS sequence"/>
</dbReference>
<proteinExistence type="predicted"/>
<evidence type="ECO:0008006" key="3">
    <source>
        <dbReference type="Google" id="ProtNLM"/>
    </source>
</evidence>
<sequence>MDFENANWWKYLTDPMRDLAGESFILLEREEKLQEGLHDYSFVVFPMAKAYEGFLKKLFYDLGLINKKQYGGDRFRVGKALNPNLPKRYQWDWVYDRLTLACKGEETAMEMWEVWKKARNRTFHFFPDHHEFISLEQAKELIGEIADVMEKSLIQCDRVG</sequence>
<dbReference type="InterPro" id="IPR040975">
    <property type="entry name" value="HEPN_RnaseLS"/>
</dbReference>
<evidence type="ECO:0000313" key="2">
    <source>
        <dbReference type="Proteomes" id="UP000034307"/>
    </source>
</evidence>
<dbReference type="Gene3D" id="6.10.250.2650">
    <property type="match status" value="1"/>
</dbReference>
<name>A0A0G1RKL8_9BACT</name>
<evidence type="ECO:0000313" key="1">
    <source>
        <dbReference type="EMBL" id="KKU57607.1"/>
    </source>
</evidence>
<gene>
    <name evidence="1" type="ORF">UX80_C0012G0014</name>
</gene>
<protein>
    <recommendedName>
        <fullName evidence="3">Bacterial toxin RNase RnlA/LsoA DBD domain-containing protein</fullName>
    </recommendedName>
</protein>
<reference evidence="1 2" key="1">
    <citation type="journal article" date="2015" name="Nature">
        <title>rRNA introns, odd ribosomes, and small enigmatic genomes across a large radiation of phyla.</title>
        <authorList>
            <person name="Brown C.T."/>
            <person name="Hug L.A."/>
            <person name="Thomas B.C."/>
            <person name="Sharon I."/>
            <person name="Castelle C.J."/>
            <person name="Singh A."/>
            <person name="Wilkins M.J."/>
            <person name="Williams K.H."/>
            <person name="Banfield J.F."/>
        </authorList>
    </citation>
    <scope>NUCLEOTIDE SEQUENCE [LARGE SCALE GENOMIC DNA]</scope>
</reference>
<dbReference type="AlphaFoldDB" id="A0A0G1RKL8"/>
<organism evidence="1 2">
    <name type="scientific">Candidatus Amesbacteria bacterium GW2011_GWA2_47_11b</name>
    <dbReference type="NCBI Taxonomy" id="1618358"/>
    <lineage>
        <taxon>Bacteria</taxon>
        <taxon>Candidatus Amesiibacteriota</taxon>
    </lineage>
</organism>
<dbReference type="STRING" id="1618358.UX80_C0012G0014"/>
<accession>A0A0G1RKL8</accession>
<comment type="caution">
    <text evidence="1">The sequence shown here is derived from an EMBL/GenBank/DDBJ whole genome shotgun (WGS) entry which is preliminary data.</text>
</comment>
<dbReference type="EMBL" id="LCNO01000012">
    <property type="protein sequence ID" value="KKU57607.1"/>
    <property type="molecule type" value="Genomic_DNA"/>
</dbReference>